<gene>
    <name evidence="1" type="ORF">BamMEX5DRAFT_2587</name>
</gene>
<evidence type="ECO:0008006" key="3">
    <source>
        <dbReference type="Google" id="ProtNLM"/>
    </source>
</evidence>
<sequence>MRNLHALRSLPPRSNHFASDKSMIPSLLSRSVTRQLQATLMLFCIALATSATCNADIVPLALTVSGKIEIRNASDGQTYYFDERTLLSLPQHEIATSTPWTPTAKFRGPLLEDVLDHVKASGTQLDIVAYDGYVSRDIPTTDIEAFHPLLAYTRDGVPLKLRDLGPLFLVYPLDRNERSLRTSDYATREIRQIKAIVVK</sequence>
<dbReference type="AlphaFoldDB" id="B1T471"/>
<name>B1T471_9BURK</name>
<dbReference type="EMBL" id="ABLK01000068">
    <property type="protein sequence ID" value="EDT41626.1"/>
    <property type="molecule type" value="Genomic_DNA"/>
</dbReference>
<dbReference type="Gene3D" id="3.90.420.10">
    <property type="entry name" value="Oxidoreductase, molybdopterin-binding domain"/>
    <property type="match status" value="1"/>
</dbReference>
<organism evidence="1 2">
    <name type="scientific">Burkholderia ambifaria MEX-5</name>
    <dbReference type="NCBI Taxonomy" id="396597"/>
    <lineage>
        <taxon>Bacteria</taxon>
        <taxon>Pseudomonadati</taxon>
        <taxon>Pseudomonadota</taxon>
        <taxon>Betaproteobacteria</taxon>
        <taxon>Burkholderiales</taxon>
        <taxon>Burkholderiaceae</taxon>
        <taxon>Burkholderia</taxon>
        <taxon>Burkholderia cepacia complex</taxon>
    </lineage>
</organism>
<dbReference type="Proteomes" id="UP000004814">
    <property type="component" value="Unassembled WGS sequence"/>
</dbReference>
<reference evidence="1 2" key="1">
    <citation type="submission" date="2008-03" db="EMBL/GenBank/DDBJ databases">
        <title>Sequencing of the draft genome and assembly of Burkholderia ambifaria MEX-5.</title>
        <authorList>
            <consortium name="US DOE Joint Genome Institute (JGI-PGF)"/>
            <person name="Copeland A."/>
            <person name="Lucas S."/>
            <person name="Lapidus A."/>
            <person name="Glavina del Rio T."/>
            <person name="Dalin E."/>
            <person name="Tice H."/>
            <person name="Bruce D."/>
            <person name="Goodwin L."/>
            <person name="Pitluck S."/>
            <person name="Larimer F."/>
            <person name="Land M.L."/>
            <person name="Hauser L."/>
            <person name="Tiedje J."/>
            <person name="Richardson P."/>
        </authorList>
    </citation>
    <scope>NUCLEOTIDE SEQUENCE [LARGE SCALE GENOMIC DNA]</scope>
    <source>
        <strain evidence="1 2">MEX-5</strain>
    </source>
</reference>
<protein>
    <recommendedName>
        <fullName evidence="3">Oxidoreductase molybdopterin-binding domain-containing protein</fullName>
    </recommendedName>
</protein>
<evidence type="ECO:0000313" key="1">
    <source>
        <dbReference type="EMBL" id="EDT41626.1"/>
    </source>
</evidence>
<dbReference type="SUPFAM" id="SSF56524">
    <property type="entry name" value="Oxidoreductase molybdopterin-binding domain"/>
    <property type="match status" value="1"/>
</dbReference>
<evidence type="ECO:0000313" key="2">
    <source>
        <dbReference type="Proteomes" id="UP000004814"/>
    </source>
</evidence>
<dbReference type="InterPro" id="IPR036374">
    <property type="entry name" value="OxRdtase_Mopterin-bd_sf"/>
</dbReference>
<comment type="caution">
    <text evidence="1">The sequence shown here is derived from an EMBL/GenBank/DDBJ whole genome shotgun (WGS) entry which is preliminary data.</text>
</comment>
<accession>B1T471</accession>
<proteinExistence type="predicted"/>